<dbReference type="PROSITE" id="PS50082">
    <property type="entry name" value="WD_REPEATS_2"/>
    <property type="match status" value="2"/>
</dbReference>
<dbReference type="CDD" id="cd13980">
    <property type="entry name" value="STKc_Vps15"/>
    <property type="match status" value="1"/>
</dbReference>
<dbReference type="Pfam" id="PF00400">
    <property type="entry name" value="WD40"/>
    <property type="match status" value="2"/>
</dbReference>
<keyword evidence="13" id="KW-1185">Reference proteome</keyword>
<feature type="region of interest" description="Disordered" evidence="10">
    <location>
        <begin position="1013"/>
        <end position="1083"/>
    </location>
</feature>
<sequence>MGNKLARTTQVSPSEYYLHDLPSSYNLVLKEALGGGRFLKSIQCVHDEGLLLVKVYFKRGEFINLKEYEKKLYEIREKLKDIQHSHVWPFQYWLETDKAAYLLRQYFFSNLHDRISTRPFLSIIEKKWLAFQLLHALKQIHERGICHGDIKCENVLVTSWNWVYLADFYGSLKPTYLPVDNPADFSFFFDTGGRRRCYLAPERFYEPNTDTVTTVDVSLKPAMDIFSLGCVIGELFLEGKALFDLSQLLAYRRGQYDPWPSLEKIPDVGVREMIMHMIQLNEETRFSAGECLHKWTPTVFRAYYSPLLHNFFSCLVPLDTDTRVAVTQGAFPEIRKQMLADLEMRQQSRQVGGIADVVSSKGVSLSPSQKKDELPAGDFIVDQTPSMDDSTHHLLEGQARSLTSLSLPHVKAAAVAIAEAASAVEEVVREEVYENQLREAGGIFSEHLFHHGEATMGNYGMAGSGYHKEDITLPSDGGWRWDRDWEVDSSWADNGVGADAEGWKYRKMSIGDSELHMGAGPKSEAVAGLKSSDANVKQAASVTGGWSADCSPNCVQRQRRWIRHRCRWPSQPMLASPAMSEKLLLSESKEVEVSLESLKLLDLSLDGGQEEAQKCEGMVLIASLLCACLRNVKLPQARRGAIQLLHDSSLFIEDDARLQLVIPYVVALLSDTAAIVRCAALQTLCNVLSMVQVFPPSDAKIFPEYILPLLSMLPDDTEESVRIVYAANIHKIAETSYRFMMCSKDEHETGSSLDVHSSRGQLKGSSVERRPSSFKAVVSVGAGMIGHPVGRMELELGHLHDAIARVIQELVMGQKQTPTIRRALLQHIGSFCQFFGPRHSNDFLLPILPAFLNGHDEQLRATFFKHIVHVCLFVGQMSLETYLLPCIEQALNDVEETVIVNAMECLAALCTHQLLCKRVLLEAVERASPLLCHPSEWVRRAAIILVAATSANLEPADSYAFLMPILGPFLRREPASLCSEVALLACLKPPVSREVFNRVLGDVMLLQTERETAATAKHGGKKTKGRRVAPIQPPPELVGITSNRPAKERQRPDRDGGKSPAGSRDLSQSALKNGAKQAPVSVPPIPGFLKPVAGVSEGEDEEKMKAMEGYIRNLSSIMLSRMHNWEAENTKKLQSSSIGFTAGVGAGFYSNYDGSSEGIPLYSVPLIERKSGEGMPAGQGSAPQGVDGNPSTNEDWSRVFGTHQGSAPFLMATIAGTPISGSIGPASSQWANIGVQSSLSFVEASMQRSHVAMTGSFTPRLLAGSVYQGIGSASQHRFDSVNNVGRYDSGEGLLATGFRAGVHSISTSKASLASPSHMVSAGGKSGEAAPVSTDASIGVAGIPFFSSSGAPESPWRPQGVLIAHLQEHQRAVNDVTVSADNIFFASASDDGTVKIWDCRRLERDISFRSRVTYPLQAEGRALHVTMLGNGHHVGAASGNGTIHVFAVDYVAHLGGSAECYTGISNTCKLDTQEGNILSLQNFSNDGPPQLLYSTQCNGVHLWDLRTQTDVWTLRAKPAQGFISTTALDPACNWLVSGTSRGMLTLWDLRFQVPVNTWQHPACCPVESICVLIPGTGTVPLASAHPFVYVAAGRNEVALWNAEDGTCHQVLRLASETDTGDVNSIPAALSQPSSSSQYVRPGMILDSSLNGGLKVTDYRIEELNEPPPRLPGVRALLPLSGGAGLLTGGSDCCIHMWDHSRPEHSYSVCGPATKNSTFTEPPSFEVRAINGVRVVQEVPGVQSGSHTSSKAKTSLATAATDSAGCHQDCILGLASAQTNQRLLISSSRDGALKVWK</sequence>
<dbReference type="InterPro" id="IPR015943">
    <property type="entry name" value="WD40/YVTN_repeat-like_dom_sf"/>
</dbReference>
<dbReference type="SUPFAM" id="SSF50978">
    <property type="entry name" value="WD40 repeat-like"/>
    <property type="match status" value="1"/>
</dbReference>
<dbReference type="PANTHER" id="PTHR17583:SF0">
    <property type="entry name" value="PHOSPHOINOSITIDE 3-KINASE REGULATORY SUBUNIT 4"/>
    <property type="match status" value="1"/>
</dbReference>
<dbReference type="InterPro" id="IPR055231">
    <property type="entry name" value="2AA_helical"/>
</dbReference>
<feature type="region of interest" description="Disordered" evidence="10">
    <location>
        <begin position="1170"/>
        <end position="1192"/>
    </location>
</feature>
<evidence type="ECO:0000256" key="6">
    <source>
        <dbReference type="ARBA" id="ARBA00022741"/>
    </source>
</evidence>
<evidence type="ECO:0000256" key="3">
    <source>
        <dbReference type="ARBA" id="ARBA00022574"/>
    </source>
</evidence>
<feature type="repeat" description="WD" evidence="9">
    <location>
        <begin position="1365"/>
        <end position="1397"/>
    </location>
</feature>
<keyword evidence="4" id="KW-0808">Transferase</keyword>
<dbReference type="EC" id="2.7.11.1" evidence="1"/>
<dbReference type="SUPFAM" id="SSF56112">
    <property type="entry name" value="Protein kinase-like (PK-like)"/>
    <property type="match status" value="1"/>
</dbReference>
<dbReference type="InterPro" id="IPR008271">
    <property type="entry name" value="Ser/Thr_kinase_AS"/>
</dbReference>
<keyword evidence="6" id="KW-0547">Nucleotide-binding</keyword>
<dbReference type="InterPro" id="IPR045162">
    <property type="entry name" value="Vps15-like"/>
</dbReference>
<reference evidence="12" key="1">
    <citation type="submission" date="2024-03" db="EMBL/GenBank/DDBJ databases">
        <authorList>
            <consortium name="ELIXIR-Norway"/>
            <consortium name="Elixir Norway"/>
        </authorList>
    </citation>
    <scope>NUCLEOTIDE SEQUENCE</scope>
</reference>
<dbReference type="InterPro" id="IPR000719">
    <property type="entry name" value="Prot_kinase_dom"/>
</dbReference>
<dbReference type="Gene3D" id="2.130.10.10">
    <property type="entry name" value="YVTN repeat-like/Quinoprotein amine dehydrogenase"/>
    <property type="match status" value="2"/>
</dbReference>
<evidence type="ECO:0000256" key="8">
    <source>
        <dbReference type="ARBA" id="ARBA00022840"/>
    </source>
</evidence>
<dbReference type="InterPro" id="IPR036322">
    <property type="entry name" value="WD40_repeat_dom_sf"/>
</dbReference>
<dbReference type="Pfam" id="PF22956">
    <property type="entry name" value="VPS15-like_hel"/>
    <property type="match status" value="1"/>
</dbReference>
<dbReference type="SMART" id="SM00320">
    <property type="entry name" value="WD40"/>
    <property type="match status" value="6"/>
</dbReference>
<keyword evidence="5" id="KW-0677">Repeat</keyword>
<dbReference type="SMART" id="SM00220">
    <property type="entry name" value="S_TKc"/>
    <property type="match status" value="1"/>
</dbReference>
<dbReference type="Gene3D" id="1.10.510.10">
    <property type="entry name" value="Transferase(Phosphotransferase) domain 1"/>
    <property type="match status" value="1"/>
</dbReference>
<dbReference type="PROSITE" id="PS50011">
    <property type="entry name" value="PROTEIN_KINASE_DOM"/>
    <property type="match status" value="1"/>
</dbReference>
<dbReference type="Proteomes" id="UP001497522">
    <property type="component" value="Chromosome 15"/>
</dbReference>
<feature type="repeat" description="WD" evidence="9">
    <location>
        <begin position="1778"/>
        <end position="1795"/>
    </location>
</feature>
<evidence type="ECO:0000256" key="10">
    <source>
        <dbReference type="SAM" id="MobiDB-lite"/>
    </source>
</evidence>
<dbReference type="InterPro" id="IPR011989">
    <property type="entry name" value="ARM-like"/>
</dbReference>
<evidence type="ECO:0000313" key="13">
    <source>
        <dbReference type="Proteomes" id="UP001497522"/>
    </source>
</evidence>
<dbReference type="Pfam" id="PF00069">
    <property type="entry name" value="Pkinase"/>
    <property type="match status" value="1"/>
</dbReference>
<name>A0ABP1ARN4_9BRYO</name>
<dbReference type="PROSITE" id="PS00108">
    <property type="entry name" value="PROTEIN_KINASE_ST"/>
    <property type="match status" value="1"/>
</dbReference>
<evidence type="ECO:0000256" key="5">
    <source>
        <dbReference type="ARBA" id="ARBA00022737"/>
    </source>
</evidence>
<dbReference type="PROSITE" id="PS50294">
    <property type="entry name" value="WD_REPEATS_REGION"/>
    <property type="match status" value="2"/>
</dbReference>
<keyword evidence="2" id="KW-0723">Serine/threonine-protein kinase</keyword>
<evidence type="ECO:0000256" key="1">
    <source>
        <dbReference type="ARBA" id="ARBA00012513"/>
    </source>
</evidence>
<protein>
    <recommendedName>
        <fullName evidence="1">non-specific serine/threonine protein kinase</fullName>
        <ecNumber evidence="1">2.7.11.1</ecNumber>
    </recommendedName>
</protein>
<dbReference type="InterPro" id="IPR001680">
    <property type="entry name" value="WD40_rpt"/>
</dbReference>
<keyword evidence="8" id="KW-0067">ATP-binding</keyword>
<dbReference type="EMBL" id="OZ023716">
    <property type="protein sequence ID" value="CAK9865234.1"/>
    <property type="molecule type" value="Genomic_DNA"/>
</dbReference>
<accession>A0ABP1ARN4</accession>
<feature type="compositionally biased region" description="Basic residues" evidence="10">
    <location>
        <begin position="1018"/>
        <end position="1027"/>
    </location>
</feature>
<dbReference type="InterPro" id="IPR016024">
    <property type="entry name" value="ARM-type_fold"/>
</dbReference>
<organism evidence="12 13">
    <name type="scientific">Sphagnum jensenii</name>
    <dbReference type="NCBI Taxonomy" id="128206"/>
    <lineage>
        <taxon>Eukaryota</taxon>
        <taxon>Viridiplantae</taxon>
        <taxon>Streptophyta</taxon>
        <taxon>Embryophyta</taxon>
        <taxon>Bryophyta</taxon>
        <taxon>Sphagnophytina</taxon>
        <taxon>Sphagnopsida</taxon>
        <taxon>Sphagnales</taxon>
        <taxon>Sphagnaceae</taxon>
        <taxon>Sphagnum</taxon>
    </lineage>
</organism>
<dbReference type="InterPro" id="IPR011009">
    <property type="entry name" value="Kinase-like_dom_sf"/>
</dbReference>
<evidence type="ECO:0000256" key="7">
    <source>
        <dbReference type="ARBA" id="ARBA00022777"/>
    </source>
</evidence>
<dbReference type="PANTHER" id="PTHR17583">
    <property type="entry name" value="PHOSPHOINOSITIDE 3-KINASE REGULATORY SUBUNIT 4"/>
    <property type="match status" value="1"/>
</dbReference>
<evidence type="ECO:0000313" key="12">
    <source>
        <dbReference type="EMBL" id="CAK9865234.1"/>
    </source>
</evidence>
<proteinExistence type="predicted"/>
<evidence type="ECO:0000256" key="2">
    <source>
        <dbReference type="ARBA" id="ARBA00022527"/>
    </source>
</evidence>
<feature type="domain" description="Protein kinase" evidence="11">
    <location>
        <begin position="27"/>
        <end position="312"/>
    </location>
</feature>
<feature type="compositionally biased region" description="Basic and acidic residues" evidence="10">
    <location>
        <begin position="1045"/>
        <end position="1057"/>
    </location>
</feature>
<keyword evidence="7" id="KW-0418">Kinase</keyword>
<dbReference type="SUPFAM" id="SSF48371">
    <property type="entry name" value="ARM repeat"/>
    <property type="match status" value="1"/>
</dbReference>
<evidence type="ECO:0000259" key="11">
    <source>
        <dbReference type="PROSITE" id="PS50011"/>
    </source>
</evidence>
<evidence type="ECO:0000256" key="9">
    <source>
        <dbReference type="PROSITE-ProRule" id="PRU00221"/>
    </source>
</evidence>
<evidence type="ECO:0000256" key="4">
    <source>
        <dbReference type="ARBA" id="ARBA00022679"/>
    </source>
</evidence>
<gene>
    <name evidence="12" type="ORF">CSSPJE1EN2_LOCUS8229</name>
</gene>
<dbReference type="Gene3D" id="1.25.10.10">
    <property type="entry name" value="Leucine-rich Repeat Variant"/>
    <property type="match status" value="2"/>
</dbReference>
<keyword evidence="3 9" id="KW-0853">WD repeat</keyword>